<gene>
    <name evidence="12" type="ORF">TMSB3V08_LOCUS11685</name>
</gene>
<evidence type="ECO:0000256" key="11">
    <source>
        <dbReference type="SAM" id="Phobius"/>
    </source>
</evidence>
<reference evidence="12" key="1">
    <citation type="submission" date="2020-11" db="EMBL/GenBank/DDBJ databases">
        <authorList>
            <person name="Tran Van P."/>
        </authorList>
    </citation>
    <scope>NUCLEOTIDE SEQUENCE</scope>
</reference>
<evidence type="ECO:0000256" key="9">
    <source>
        <dbReference type="ARBA" id="ARBA00022989"/>
    </source>
</evidence>
<dbReference type="PANTHER" id="PTHR48164">
    <property type="entry name" value="DOLICHYL-DIPHOSPHOOLIGOSACCHARIDE--PROTEIN GLYCOSYLTRANSFERASE SUBUNIT 4"/>
    <property type="match status" value="1"/>
</dbReference>
<evidence type="ECO:0000256" key="4">
    <source>
        <dbReference type="ARBA" id="ARBA00011157"/>
    </source>
</evidence>
<keyword evidence="9 11" id="KW-1133">Transmembrane helix</keyword>
<dbReference type="GO" id="GO:0018279">
    <property type="term" value="P:protein N-linked glycosylation via asparagine"/>
    <property type="evidence" value="ECO:0007669"/>
    <property type="project" value="TreeGrafter"/>
</dbReference>
<keyword evidence="10 11" id="KW-0472">Membrane</keyword>
<keyword evidence="8" id="KW-0735">Signal-anchor</keyword>
<evidence type="ECO:0000256" key="5">
    <source>
        <dbReference type="ARBA" id="ARBA00017662"/>
    </source>
</evidence>
<evidence type="ECO:0000256" key="10">
    <source>
        <dbReference type="ARBA" id="ARBA00023136"/>
    </source>
</evidence>
<feature type="transmembrane region" description="Helical" evidence="11">
    <location>
        <begin position="100"/>
        <end position="121"/>
    </location>
</feature>
<keyword evidence="7" id="KW-0256">Endoplasmic reticulum</keyword>
<dbReference type="GO" id="GO:0008250">
    <property type="term" value="C:oligosaccharyltransferase complex"/>
    <property type="evidence" value="ECO:0007669"/>
    <property type="project" value="TreeGrafter"/>
</dbReference>
<evidence type="ECO:0000256" key="7">
    <source>
        <dbReference type="ARBA" id="ARBA00022824"/>
    </source>
</evidence>
<sequence>MLTPYEVHFGEVKKTFLDQHVSDPGLREGKTGGDDPETILSLLKKRAASSEVHQQTPTTTGATIQRNAFDLIVPESNMIRGVYNATLLTQWVAMITDVQLAVFANVLGVTLFLLVVLYHYIAANNSK</sequence>
<protein>
    <recommendedName>
        <fullName evidence="5">Dolichyl-diphosphooligosaccharide--protein glycosyltransferase subunit 4</fullName>
    </recommendedName>
</protein>
<comment type="subunit">
    <text evidence="4">Component of the oligosaccharyltransferase (OST) complex.</text>
</comment>
<accession>A0A7R9EK20</accession>
<evidence type="ECO:0000256" key="6">
    <source>
        <dbReference type="ARBA" id="ARBA00022692"/>
    </source>
</evidence>
<dbReference type="EMBL" id="OB798808">
    <property type="protein sequence ID" value="CAD7435035.1"/>
    <property type="molecule type" value="Genomic_DNA"/>
</dbReference>
<keyword evidence="6 11" id="KW-0812">Transmembrane</keyword>
<evidence type="ECO:0000256" key="8">
    <source>
        <dbReference type="ARBA" id="ARBA00022968"/>
    </source>
</evidence>
<proteinExistence type="inferred from homology"/>
<name>A0A7R9EK20_9NEOP</name>
<evidence type="ECO:0000256" key="1">
    <source>
        <dbReference type="ARBA" id="ARBA00002791"/>
    </source>
</evidence>
<dbReference type="PANTHER" id="PTHR48164:SF1">
    <property type="entry name" value="DOLICHYL-DIPHOSPHOOLIGOSACCHARIDE--PROTEIN GLYCOSYLTRANSFERASE SUBUNIT 4"/>
    <property type="match status" value="1"/>
</dbReference>
<organism evidence="12">
    <name type="scientific">Timema monikensis</name>
    <dbReference type="NCBI Taxonomy" id="170555"/>
    <lineage>
        <taxon>Eukaryota</taxon>
        <taxon>Metazoa</taxon>
        <taxon>Ecdysozoa</taxon>
        <taxon>Arthropoda</taxon>
        <taxon>Hexapoda</taxon>
        <taxon>Insecta</taxon>
        <taxon>Pterygota</taxon>
        <taxon>Neoptera</taxon>
        <taxon>Polyneoptera</taxon>
        <taxon>Phasmatodea</taxon>
        <taxon>Timematodea</taxon>
        <taxon>Timematoidea</taxon>
        <taxon>Timematidae</taxon>
        <taxon>Timema</taxon>
    </lineage>
</organism>
<dbReference type="InterPro" id="IPR018943">
    <property type="entry name" value="Oligosaccaryltransferase"/>
</dbReference>
<comment type="similarity">
    <text evidence="3">Belongs to the OST4 family.</text>
</comment>
<dbReference type="InterPro" id="IPR051307">
    <property type="entry name" value="OST4"/>
</dbReference>
<dbReference type="AlphaFoldDB" id="A0A7R9EK20"/>
<comment type="function">
    <text evidence="1">Subunit of the oligosaccharyl transferase (OST) complex that catalyzes the initial transfer of a defined glycan (Glc(3)Man(9)GlcNAc(2) in eukaryotes) from the lipid carrier dolichol-pyrophosphate to an asparagine residue within an Asn-X-Ser/Thr consensus motif in nascent polypeptide chains, the first step in protein N-glycosylation. N-glycosylation occurs cotranslationally and the complex associates with the Sec61 complex at the channel-forming translocon complex that mediates protein translocation across the endoplasmic reticulum (ER). All subunits are required for a maximal enzyme activity.</text>
</comment>
<evidence type="ECO:0000256" key="2">
    <source>
        <dbReference type="ARBA" id="ARBA00004643"/>
    </source>
</evidence>
<dbReference type="SUPFAM" id="SSF103464">
    <property type="entry name" value="Oligosaccharyltransferase subunit ost4p"/>
    <property type="match status" value="1"/>
</dbReference>
<dbReference type="Pfam" id="PF10215">
    <property type="entry name" value="Ost4"/>
    <property type="match status" value="1"/>
</dbReference>
<comment type="subcellular location">
    <subcellularLocation>
        <location evidence="2">Endoplasmic reticulum membrane</location>
        <topology evidence="2">Single-pass type III membrane protein</topology>
    </subcellularLocation>
</comment>
<evidence type="ECO:0000313" key="12">
    <source>
        <dbReference type="EMBL" id="CAD7435035.1"/>
    </source>
</evidence>
<dbReference type="InterPro" id="IPR036330">
    <property type="entry name" value="Ost4p_sf"/>
</dbReference>
<evidence type="ECO:0000256" key="3">
    <source>
        <dbReference type="ARBA" id="ARBA00007685"/>
    </source>
</evidence>